<reference evidence="7" key="1">
    <citation type="submission" date="2014-01" db="EMBL/GenBank/DDBJ databases">
        <title>The genome of the white-rot fungus Pycnoporus cinnabarinus: a basidiomycete model with a versatile arsenal for lignocellulosic biomass breakdown.</title>
        <authorList>
            <person name="Levasseur A."/>
            <person name="Lomascolo A."/>
            <person name="Ruiz-Duenas F.J."/>
            <person name="Uzan E."/>
            <person name="Piumi F."/>
            <person name="Kues U."/>
            <person name="Ram A.F.J."/>
            <person name="Murat C."/>
            <person name="Haon M."/>
            <person name="Benoit I."/>
            <person name="Arfi Y."/>
            <person name="Chevret D."/>
            <person name="Drula E."/>
            <person name="Kwon M.J."/>
            <person name="Gouret P."/>
            <person name="Lesage-Meessen L."/>
            <person name="Lombard V."/>
            <person name="Mariette J."/>
            <person name="Noirot C."/>
            <person name="Park J."/>
            <person name="Patyshakuliyeva A."/>
            <person name="Wieneger R.A.B."/>
            <person name="Wosten H.A.B."/>
            <person name="Martin F."/>
            <person name="Coutinho P.M."/>
            <person name="de Vries R."/>
            <person name="Martinez A.T."/>
            <person name="Klopp C."/>
            <person name="Pontarotti P."/>
            <person name="Henrissat B."/>
            <person name="Record E."/>
        </authorList>
    </citation>
    <scope>NUCLEOTIDE SEQUENCE [LARGE SCALE GENOMIC DNA]</scope>
    <source>
        <strain evidence="7">BRFM137</strain>
    </source>
</reference>
<keyword evidence="4" id="KW-0560">Oxidoreductase</keyword>
<comment type="cofactor">
    <cofactor evidence="1 5">
        <name>Zn(2+)</name>
        <dbReference type="ChEBI" id="CHEBI:29105"/>
    </cofactor>
</comment>
<protein>
    <recommendedName>
        <fullName evidence="6">Enoyl reductase (ER) domain-containing protein</fullName>
    </recommendedName>
</protein>
<dbReference type="Gene3D" id="3.40.50.720">
    <property type="entry name" value="NAD(P)-binding Rossmann-like Domain"/>
    <property type="match status" value="1"/>
</dbReference>
<evidence type="ECO:0000256" key="1">
    <source>
        <dbReference type="ARBA" id="ARBA00001947"/>
    </source>
</evidence>
<dbReference type="STRING" id="5643.A0A060SF77"/>
<dbReference type="AlphaFoldDB" id="A0A060SF77"/>
<dbReference type="InterPro" id="IPR002328">
    <property type="entry name" value="ADH_Zn_CS"/>
</dbReference>
<name>A0A060SF77_PYCCI</name>
<dbReference type="OrthoDB" id="1879366at2759"/>
<feature type="domain" description="Enoyl reductase (ER)" evidence="6">
    <location>
        <begin position="10"/>
        <end position="339"/>
    </location>
</feature>
<dbReference type="GO" id="GO:0008270">
    <property type="term" value="F:zinc ion binding"/>
    <property type="evidence" value="ECO:0007669"/>
    <property type="project" value="InterPro"/>
</dbReference>
<evidence type="ECO:0000256" key="3">
    <source>
        <dbReference type="ARBA" id="ARBA00022833"/>
    </source>
</evidence>
<gene>
    <name evidence="7" type="ORF">BN946_scf185007.g89</name>
</gene>
<evidence type="ECO:0000313" key="8">
    <source>
        <dbReference type="Proteomes" id="UP000029665"/>
    </source>
</evidence>
<dbReference type="Gene3D" id="3.90.180.10">
    <property type="entry name" value="Medium-chain alcohol dehydrogenases, catalytic domain"/>
    <property type="match status" value="1"/>
</dbReference>
<dbReference type="SUPFAM" id="SSF51735">
    <property type="entry name" value="NAD(P)-binding Rossmann-fold domains"/>
    <property type="match status" value="1"/>
</dbReference>
<dbReference type="PANTHER" id="PTHR42683">
    <property type="entry name" value="ALDEHYDE REDUCTASE"/>
    <property type="match status" value="1"/>
</dbReference>
<dbReference type="Pfam" id="PF08240">
    <property type="entry name" value="ADH_N"/>
    <property type="match status" value="1"/>
</dbReference>
<keyword evidence="8" id="KW-1185">Reference proteome</keyword>
<dbReference type="InterPro" id="IPR047109">
    <property type="entry name" value="CAD-like"/>
</dbReference>
<dbReference type="Pfam" id="PF00107">
    <property type="entry name" value="ADH_zinc_N"/>
    <property type="match status" value="1"/>
</dbReference>
<dbReference type="InterPro" id="IPR013154">
    <property type="entry name" value="ADH-like_N"/>
</dbReference>
<dbReference type="FunFam" id="3.40.50.720:FF:000022">
    <property type="entry name" value="Cinnamyl alcohol dehydrogenase"/>
    <property type="match status" value="1"/>
</dbReference>
<accession>A0A060SF77</accession>
<dbReference type="PROSITE" id="PS00059">
    <property type="entry name" value="ADH_ZINC"/>
    <property type="match status" value="1"/>
</dbReference>
<organism evidence="7 8">
    <name type="scientific">Pycnoporus cinnabarinus</name>
    <name type="common">Cinnabar-red polypore</name>
    <name type="synonym">Trametes cinnabarina</name>
    <dbReference type="NCBI Taxonomy" id="5643"/>
    <lineage>
        <taxon>Eukaryota</taxon>
        <taxon>Fungi</taxon>
        <taxon>Dikarya</taxon>
        <taxon>Basidiomycota</taxon>
        <taxon>Agaricomycotina</taxon>
        <taxon>Agaricomycetes</taxon>
        <taxon>Polyporales</taxon>
        <taxon>Polyporaceae</taxon>
        <taxon>Trametes</taxon>
    </lineage>
</organism>
<keyword evidence="3 5" id="KW-0862">Zinc</keyword>
<dbReference type="SUPFAM" id="SSF50129">
    <property type="entry name" value="GroES-like"/>
    <property type="match status" value="1"/>
</dbReference>
<evidence type="ECO:0000256" key="4">
    <source>
        <dbReference type="ARBA" id="ARBA00023002"/>
    </source>
</evidence>
<dbReference type="InterPro" id="IPR020843">
    <property type="entry name" value="ER"/>
</dbReference>
<dbReference type="PROSITE" id="PS00065">
    <property type="entry name" value="D_2_HYDROXYACID_DH_1"/>
    <property type="match status" value="1"/>
</dbReference>
<dbReference type="EMBL" id="CCBP010000119">
    <property type="protein sequence ID" value="CDO73035.1"/>
    <property type="molecule type" value="Genomic_DNA"/>
</dbReference>
<keyword evidence="2 5" id="KW-0479">Metal-binding</keyword>
<evidence type="ECO:0000313" key="7">
    <source>
        <dbReference type="EMBL" id="CDO73035.1"/>
    </source>
</evidence>
<sequence>MGKRDEDDTSAWSDLQVVTFKPKDLGPEDVELAITHCGVCGSDIHVLKQHWGNTGDKPVIVGHEIVGKVTHVGERVKSVRPGDRVGIGGGLDSCRECRACAAGYENYCPRLVITPNAAHYDGVSTQGGFATGARAHESFVFPIPDGVESRHAASMMCGGLTVFSPLRLYACGPGRKVGVLGIGGVGHYAILFAKAMGAEVYAFTRGTAKAADAREMGADHVVDTTAEGWWEPYNLTLDIIISTIDRLAPGMTLPDILGMLFVHGKFVAVGLPPLDEPLPPVHPFMLGKNGSSLSGTLVGSKSDAQTMLQLAADKHVVPWIEELPMSQAKVALEDLCAVLGDASSGLRSRPMLYDNITD</sequence>
<evidence type="ECO:0000256" key="5">
    <source>
        <dbReference type="RuleBase" id="RU361277"/>
    </source>
</evidence>
<dbReference type="HOGENOM" id="CLU_026673_20_2_1"/>
<dbReference type="OMA" id="ASRGTCI"/>
<dbReference type="SMART" id="SM00829">
    <property type="entry name" value="PKS_ER"/>
    <property type="match status" value="1"/>
</dbReference>
<dbReference type="InterPro" id="IPR029752">
    <property type="entry name" value="D-isomer_DH_CS1"/>
</dbReference>
<dbReference type="InterPro" id="IPR036291">
    <property type="entry name" value="NAD(P)-bd_dom_sf"/>
</dbReference>
<dbReference type="GO" id="GO:0016616">
    <property type="term" value="F:oxidoreductase activity, acting on the CH-OH group of donors, NAD or NADP as acceptor"/>
    <property type="evidence" value="ECO:0007669"/>
    <property type="project" value="InterPro"/>
</dbReference>
<comment type="similarity">
    <text evidence="5">Belongs to the zinc-containing alcohol dehydrogenase family.</text>
</comment>
<dbReference type="InterPro" id="IPR011032">
    <property type="entry name" value="GroES-like_sf"/>
</dbReference>
<comment type="caution">
    <text evidence="7">The sequence shown here is derived from an EMBL/GenBank/DDBJ whole genome shotgun (WGS) entry which is preliminary data.</text>
</comment>
<evidence type="ECO:0000259" key="6">
    <source>
        <dbReference type="SMART" id="SM00829"/>
    </source>
</evidence>
<proteinExistence type="inferred from homology"/>
<evidence type="ECO:0000256" key="2">
    <source>
        <dbReference type="ARBA" id="ARBA00022723"/>
    </source>
</evidence>
<dbReference type="CDD" id="cd05283">
    <property type="entry name" value="CAD1"/>
    <property type="match status" value="1"/>
</dbReference>
<dbReference type="Proteomes" id="UP000029665">
    <property type="component" value="Unassembled WGS sequence"/>
</dbReference>
<dbReference type="InterPro" id="IPR013149">
    <property type="entry name" value="ADH-like_C"/>
</dbReference>